<evidence type="ECO:0000313" key="6">
    <source>
        <dbReference type="Proteomes" id="UP000194761"/>
    </source>
</evidence>
<organism evidence="5 6">
    <name type="scientific">Streptosporangium minutum</name>
    <dbReference type="NCBI Taxonomy" id="569862"/>
    <lineage>
        <taxon>Bacteria</taxon>
        <taxon>Bacillati</taxon>
        <taxon>Actinomycetota</taxon>
        <taxon>Actinomycetes</taxon>
        <taxon>Streptosporangiales</taxon>
        <taxon>Streptosporangiaceae</taxon>
        <taxon>Streptosporangium</taxon>
    </lineage>
</organism>
<dbReference type="InterPro" id="IPR038109">
    <property type="entry name" value="DNA_bind_recomb_sf"/>
</dbReference>
<dbReference type="GO" id="GO:0003677">
    <property type="term" value="F:DNA binding"/>
    <property type="evidence" value="ECO:0007669"/>
    <property type="project" value="UniProtKB-KW"/>
</dbReference>
<reference evidence="5 6" key="1">
    <citation type="submission" date="2017-05" db="EMBL/GenBank/DDBJ databases">
        <title>Biotechnological potential of actinobacteria isolated from South African environments.</title>
        <authorList>
            <person name="Le Roes-Hill M."/>
            <person name="Prins A."/>
            <person name="Durrell K.A."/>
        </authorList>
    </citation>
    <scope>NUCLEOTIDE SEQUENCE [LARGE SCALE GENOMIC DNA]</scope>
    <source>
        <strain evidence="5">M26</strain>
    </source>
</reference>
<dbReference type="InterPro" id="IPR025827">
    <property type="entry name" value="Zn_ribbon_recom_dom"/>
</dbReference>
<dbReference type="EMBL" id="NGFP01000009">
    <property type="protein sequence ID" value="OUC99343.1"/>
    <property type="molecule type" value="Genomic_DNA"/>
</dbReference>
<protein>
    <recommendedName>
        <fullName evidence="7">Recombinase family protein</fullName>
    </recommendedName>
</protein>
<evidence type="ECO:0000256" key="1">
    <source>
        <dbReference type="ARBA" id="ARBA00023125"/>
    </source>
</evidence>
<proteinExistence type="predicted"/>
<dbReference type="Pfam" id="PF13408">
    <property type="entry name" value="Zn_ribbon_recom"/>
    <property type="match status" value="1"/>
</dbReference>
<keyword evidence="2" id="KW-0233">DNA recombination</keyword>
<dbReference type="InterPro" id="IPR036162">
    <property type="entry name" value="Resolvase-like_N_sf"/>
</dbReference>
<comment type="caution">
    <text evidence="5">The sequence shown here is derived from an EMBL/GenBank/DDBJ whole genome shotgun (WGS) entry which is preliminary data.</text>
</comment>
<dbReference type="InterPro" id="IPR006119">
    <property type="entry name" value="Resolv_N"/>
</dbReference>
<dbReference type="PROSITE" id="PS51737">
    <property type="entry name" value="RECOMBINASE_DNA_BIND"/>
    <property type="match status" value="1"/>
</dbReference>
<dbReference type="Pfam" id="PF00239">
    <property type="entry name" value="Resolvase"/>
    <property type="match status" value="1"/>
</dbReference>
<evidence type="ECO:0000313" key="5">
    <source>
        <dbReference type="EMBL" id="OUC99343.1"/>
    </source>
</evidence>
<evidence type="ECO:0000259" key="4">
    <source>
        <dbReference type="PROSITE" id="PS51737"/>
    </source>
</evidence>
<evidence type="ECO:0000256" key="2">
    <source>
        <dbReference type="ARBA" id="ARBA00023172"/>
    </source>
</evidence>
<feature type="domain" description="Resolvase/invertase-type recombinase catalytic" evidence="3">
    <location>
        <begin position="18"/>
        <end position="163"/>
    </location>
</feature>
<dbReference type="Pfam" id="PF07508">
    <property type="entry name" value="Recombinase"/>
    <property type="match status" value="1"/>
</dbReference>
<dbReference type="CDD" id="cd00338">
    <property type="entry name" value="Ser_Recombinase"/>
    <property type="match status" value="1"/>
</dbReference>
<name>A0A243RXT3_9ACTN</name>
<dbReference type="PANTHER" id="PTHR30461:SF2">
    <property type="entry name" value="SERINE RECOMBINASE PINE-RELATED"/>
    <property type="match status" value="1"/>
</dbReference>
<dbReference type="AlphaFoldDB" id="A0A243RXT3"/>
<dbReference type="SUPFAM" id="SSF53041">
    <property type="entry name" value="Resolvase-like"/>
    <property type="match status" value="1"/>
</dbReference>
<dbReference type="GO" id="GO:0000150">
    <property type="term" value="F:DNA strand exchange activity"/>
    <property type="evidence" value="ECO:0007669"/>
    <property type="project" value="InterPro"/>
</dbReference>
<dbReference type="InterPro" id="IPR011109">
    <property type="entry name" value="DNA_bind_recombinase_dom"/>
</dbReference>
<gene>
    <name evidence="5" type="ORF">CA984_03805</name>
</gene>
<dbReference type="InterPro" id="IPR050639">
    <property type="entry name" value="SSR_resolvase"/>
</dbReference>
<dbReference type="Gene3D" id="3.90.1750.20">
    <property type="entry name" value="Putative Large Serine Recombinase, Chain B, Domain 2"/>
    <property type="match status" value="1"/>
</dbReference>
<keyword evidence="6" id="KW-1185">Reference proteome</keyword>
<feature type="domain" description="Recombinase" evidence="4">
    <location>
        <begin position="187"/>
        <end position="307"/>
    </location>
</feature>
<dbReference type="PANTHER" id="PTHR30461">
    <property type="entry name" value="DNA-INVERTASE FROM LAMBDOID PROPHAGE"/>
    <property type="match status" value="1"/>
</dbReference>
<dbReference type="PROSITE" id="PS51736">
    <property type="entry name" value="RECOMBINASES_3"/>
    <property type="match status" value="1"/>
</dbReference>
<keyword evidence="1" id="KW-0238">DNA-binding</keyword>
<evidence type="ECO:0008006" key="7">
    <source>
        <dbReference type="Google" id="ProtNLM"/>
    </source>
</evidence>
<accession>A0A243RXT3</accession>
<dbReference type="Gene3D" id="3.40.50.1390">
    <property type="entry name" value="Resolvase, N-terminal catalytic domain"/>
    <property type="match status" value="1"/>
</dbReference>
<dbReference type="Proteomes" id="UP000194761">
    <property type="component" value="Unassembled WGS sequence"/>
</dbReference>
<sequence>MSMGCSTCSWPHLPVAPRVVGYVRVSMAREEMISPELQRAAISDYCARRGYHLEEVIEDLDASGRSFARKGVQRAIEMVESAGIAVVVVWKFSRFGRNRKGWAVNLDRLESAGGQLESATEEVDTTNSTGRFTRGMLAEVAAWESERIGEGWQEVQAKRRTAGLPHHGKPAFGYKYHRPTIGTSVCPQGCGPGECKSEYRVDPETGPILAEMYSRYNSGESMVKIAQWLNDKGFLNVKGLPWDKRKVKRYMDSGFAAGLLRIHDSTCRCSTPADCDRKTFLSGAQAAVITAELWITYMAQRKARARLAPRVEAPTYPLAGLVYCGRCDGHLNAHSATPTDGGKRVGGYLYLCRTWEKSRQCTGTWITRARVEERVLEWLGEVAATELEGRAAIAVVQAVAKTTRDGDRKRLLAESVKWEKALTQLTVDRATGLVPEVAYAGARDDLLSRLKSVSDVLESLVEEDGAASVVPVEVAEGLAAEWHTLPVSVRRTMLAKLIKQIKVTSHGRGSADIEIVPTFPL</sequence>
<evidence type="ECO:0000259" key="3">
    <source>
        <dbReference type="PROSITE" id="PS51736"/>
    </source>
</evidence>
<dbReference type="SMART" id="SM00857">
    <property type="entry name" value="Resolvase"/>
    <property type="match status" value="1"/>
</dbReference>